<sequence length="500" mass="55742">MHDQYRAFLGVPFVSPPIGDLRWANPVPPTPWTSILPTQSFKAGCPQKCDLPPNTCPQDLSEDCLYLNVYTPRAANLTTPQPVMVYLPGGHFDQGTSGCLLYDGSTIVPSSHVILVTLNYRLGFLGWLTNVGQGNFNIAGNFGFMDQIMGLKWVRDNIAAFGGDPNRVTVFGQSAGAASIRAHMISPASKGLFHQAIIQSDPLPIPLRATDDASSTGKLFTDQLNCQDINCLRGKSVDDIVSAQEVVAKKVNWGRIIETFLPLVPTVDGTIIPYHTFDAFEKGLVNQVPLIIGDVSEDALLFIYKAANFSVNDLEYEAVIAFIFGTDAASITEKYPPYPFFGDKRPAIGFLGTHYIFECPARYIDRLLYKNNPSSPVYLYQWDHAIDAKLWGPNYWYCYGHVCHGSELPFEFAGTEVLKMVNWTVAEQQLSQSIIGYYTNFARSGDPNVGPYKVSLNWPQWDPQNLNSIHFEVPQNTIQKGLLSDYCDFWDPLGYRHGWH</sequence>
<dbReference type="PANTHER" id="PTHR45570">
    <property type="entry name" value="CARBOXYLIC ESTER HYDROLASE"/>
    <property type="match status" value="1"/>
</dbReference>
<protein>
    <recommendedName>
        <fullName evidence="3">Carboxylic ester hydrolase</fullName>
        <ecNumber evidence="3">3.1.1.-</ecNumber>
    </recommendedName>
</protein>
<evidence type="ECO:0000313" key="5">
    <source>
        <dbReference type="EMBL" id="NDV30947.1"/>
    </source>
</evidence>
<comment type="similarity">
    <text evidence="1 3">Belongs to the type-B carboxylesterase/lipase family.</text>
</comment>
<evidence type="ECO:0000256" key="3">
    <source>
        <dbReference type="RuleBase" id="RU361235"/>
    </source>
</evidence>
<dbReference type="PROSITE" id="PS00122">
    <property type="entry name" value="CARBOXYLESTERASE_B_1"/>
    <property type="match status" value="1"/>
</dbReference>
<dbReference type="InterPro" id="IPR019826">
    <property type="entry name" value="Carboxylesterase_B_AS"/>
</dbReference>
<dbReference type="SUPFAM" id="SSF53474">
    <property type="entry name" value="alpha/beta-Hydrolases"/>
    <property type="match status" value="1"/>
</dbReference>
<dbReference type="PROSITE" id="PS00941">
    <property type="entry name" value="CARBOXYLESTERASE_B_2"/>
    <property type="match status" value="1"/>
</dbReference>
<dbReference type="InterPro" id="IPR019819">
    <property type="entry name" value="Carboxylesterase_B_CS"/>
</dbReference>
<name>A0A6B2L218_9EUKA</name>
<evidence type="ECO:0000259" key="4">
    <source>
        <dbReference type="Pfam" id="PF00135"/>
    </source>
</evidence>
<dbReference type="PANTHER" id="PTHR45570:SF1">
    <property type="entry name" value="CARBOXYLIC ESTER HYDROLASE"/>
    <property type="match status" value="1"/>
</dbReference>
<keyword evidence="2 3" id="KW-0378">Hydrolase</keyword>
<dbReference type="EC" id="3.1.1.-" evidence="3"/>
<dbReference type="EMBL" id="GIBP01001978">
    <property type="protein sequence ID" value="NDV30947.1"/>
    <property type="molecule type" value="Transcribed_RNA"/>
</dbReference>
<dbReference type="InterPro" id="IPR029058">
    <property type="entry name" value="AB_hydrolase_fold"/>
</dbReference>
<dbReference type="Pfam" id="PF00135">
    <property type="entry name" value="COesterase"/>
    <property type="match status" value="1"/>
</dbReference>
<feature type="domain" description="Carboxylesterase type B" evidence="4">
    <location>
        <begin position="4"/>
        <end position="490"/>
    </location>
</feature>
<proteinExistence type="inferred from homology"/>
<dbReference type="Gene3D" id="3.40.50.1820">
    <property type="entry name" value="alpha/beta hydrolase"/>
    <property type="match status" value="1"/>
</dbReference>
<dbReference type="AlphaFoldDB" id="A0A6B2L218"/>
<reference evidence="5" key="1">
    <citation type="journal article" date="2020" name="J. Eukaryot. Microbiol.">
        <title>De novo Sequencing, Assembly and Annotation of the Transcriptome for the Free-Living Testate Amoeba Arcella intermedia.</title>
        <authorList>
            <person name="Ribeiro G.M."/>
            <person name="Porfirio-Sousa A.L."/>
            <person name="Maurer-Alcala X.X."/>
            <person name="Katz L.A."/>
            <person name="Lahr D.J.G."/>
        </authorList>
    </citation>
    <scope>NUCLEOTIDE SEQUENCE</scope>
</reference>
<dbReference type="InterPro" id="IPR002018">
    <property type="entry name" value="CarbesteraseB"/>
</dbReference>
<dbReference type="GO" id="GO:0016787">
    <property type="term" value="F:hydrolase activity"/>
    <property type="evidence" value="ECO:0007669"/>
    <property type="project" value="UniProtKB-KW"/>
</dbReference>
<evidence type="ECO:0000256" key="1">
    <source>
        <dbReference type="ARBA" id="ARBA00005964"/>
    </source>
</evidence>
<organism evidence="5">
    <name type="scientific">Arcella intermedia</name>
    <dbReference type="NCBI Taxonomy" id="1963864"/>
    <lineage>
        <taxon>Eukaryota</taxon>
        <taxon>Amoebozoa</taxon>
        <taxon>Tubulinea</taxon>
        <taxon>Elardia</taxon>
        <taxon>Arcellinida</taxon>
        <taxon>Sphaerothecina</taxon>
        <taxon>Arcellidae</taxon>
        <taxon>Arcella</taxon>
    </lineage>
</organism>
<evidence type="ECO:0000256" key="2">
    <source>
        <dbReference type="ARBA" id="ARBA00022801"/>
    </source>
</evidence>
<accession>A0A6B2L218</accession>